<dbReference type="Gene3D" id="1.25.40.10">
    <property type="entry name" value="Tetratricopeptide repeat domain"/>
    <property type="match status" value="1"/>
</dbReference>
<dbReference type="SUPFAM" id="SSF52833">
    <property type="entry name" value="Thioredoxin-like"/>
    <property type="match status" value="1"/>
</dbReference>
<keyword evidence="7" id="KW-1185">Reference proteome</keyword>
<evidence type="ECO:0000259" key="5">
    <source>
        <dbReference type="PROSITE" id="PS51352"/>
    </source>
</evidence>
<dbReference type="GO" id="GO:0005829">
    <property type="term" value="C:cytosol"/>
    <property type="evidence" value="ECO:0007669"/>
    <property type="project" value="TreeGrafter"/>
</dbReference>
<evidence type="ECO:0000256" key="2">
    <source>
        <dbReference type="ARBA" id="ARBA00022982"/>
    </source>
</evidence>
<dbReference type="GO" id="GO:0006950">
    <property type="term" value="P:response to stress"/>
    <property type="evidence" value="ECO:0007669"/>
    <property type="project" value="UniProtKB-ARBA"/>
</dbReference>
<dbReference type="PROSITE" id="PS51352">
    <property type="entry name" value="THIOREDOXIN_2"/>
    <property type="match status" value="1"/>
</dbReference>
<organism evidence="6 7">
    <name type="scientific">Thalassolituus pacificus</name>
    <dbReference type="NCBI Taxonomy" id="2975440"/>
    <lineage>
        <taxon>Bacteria</taxon>
        <taxon>Pseudomonadati</taxon>
        <taxon>Pseudomonadota</taxon>
        <taxon>Gammaproteobacteria</taxon>
        <taxon>Oceanospirillales</taxon>
        <taxon>Oceanospirillaceae</taxon>
        <taxon>Thalassolituus</taxon>
    </lineage>
</organism>
<dbReference type="EMBL" id="JAOANI010000019">
    <property type="protein sequence ID" value="MCT7359855.1"/>
    <property type="molecule type" value="Genomic_DNA"/>
</dbReference>
<dbReference type="GO" id="GO:0045454">
    <property type="term" value="P:cell redox homeostasis"/>
    <property type="evidence" value="ECO:0007669"/>
    <property type="project" value="TreeGrafter"/>
</dbReference>
<dbReference type="InterPro" id="IPR011990">
    <property type="entry name" value="TPR-like_helical_dom_sf"/>
</dbReference>
<dbReference type="GO" id="GO:0015035">
    <property type="term" value="F:protein-disulfide reductase activity"/>
    <property type="evidence" value="ECO:0007669"/>
    <property type="project" value="TreeGrafter"/>
</dbReference>
<dbReference type="RefSeq" id="WP_260976709.1">
    <property type="nucleotide sequence ID" value="NZ_JAOANI010000019.1"/>
</dbReference>
<evidence type="ECO:0000313" key="6">
    <source>
        <dbReference type="EMBL" id="MCT7359855.1"/>
    </source>
</evidence>
<dbReference type="InterPro" id="IPR013766">
    <property type="entry name" value="Thioredoxin_domain"/>
</dbReference>
<accession>A0A9X3AS07</accession>
<dbReference type="InterPro" id="IPR036249">
    <property type="entry name" value="Thioredoxin-like_sf"/>
</dbReference>
<keyword evidence="1" id="KW-0813">Transport</keyword>
<reference evidence="6" key="2">
    <citation type="submission" date="2022-08" db="EMBL/GenBank/DDBJ databases">
        <authorList>
            <person name="Dong C."/>
        </authorList>
    </citation>
    <scope>NUCLEOTIDE SEQUENCE</scope>
    <source>
        <strain evidence="6">59MF3M-4</strain>
    </source>
</reference>
<evidence type="ECO:0000256" key="4">
    <source>
        <dbReference type="ARBA" id="ARBA00023284"/>
    </source>
</evidence>
<dbReference type="InterPro" id="IPR017937">
    <property type="entry name" value="Thioredoxin_CS"/>
</dbReference>
<name>A0A9X3AS07_9GAMM</name>
<dbReference type="CDD" id="cd02947">
    <property type="entry name" value="TRX_family"/>
    <property type="match status" value="1"/>
</dbReference>
<dbReference type="Pfam" id="PF14561">
    <property type="entry name" value="TPR_20"/>
    <property type="match status" value="1"/>
</dbReference>
<evidence type="ECO:0000256" key="3">
    <source>
        <dbReference type="ARBA" id="ARBA00023157"/>
    </source>
</evidence>
<protein>
    <submittedName>
        <fullName evidence="6">Tetratricopeptide repeat protein</fullName>
    </submittedName>
</protein>
<dbReference type="Gene3D" id="3.40.30.10">
    <property type="entry name" value="Glutaredoxin"/>
    <property type="match status" value="1"/>
</dbReference>
<dbReference type="AlphaFoldDB" id="A0A9X3AS07"/>
<keyword evidence="3" id="KW-1015">Disulfide bond</keyword>
<dbReference type="PANTHER" id="PTHR45663">
    <property type="entry name" value="GEO12009P1"/>
    <property type="match status" value="1"/>
</dbReference>
<evidence type="ECO:0000256" key="1">
    <source>
        <dbReference type="ARBA" id="ARBA00022448"/>
    </source>
</evidence>
<evidence type="ECO:0000313" key="7">
    <source>
        <dbReference type="Proteomes" id="UP001147830"/>
    </source>
</evidence>
<keyword evidence="4" id="KW-0676">Redox-active center</keyword>
<dbReference type="Pfam" id="PF00085">
    <property type="entry name" value="Thioredoxin"/>
    <property type="match status" value="1"/>
</dbReference>
<gene>
    <name evidence="6" type="ORF">NYR02_12620</name>
</gene>
<reference evidence="6" key="1">
    <citation type="journal article" date="2022" name="Front. Microbiol.">
        <title>Genome-based taxonomic rearrangement of Oceanobacter-related bacteria including the description of Thalassolituus hydrocarbonoclasticus sp. nov. and Thalassolituus pacificus sp. nov. and emended description of the genus Thalassolituus.</title>
        <authorList>
            <person name="Dong C."/>
            <person name="Wei L."/>
            <person name="Wang J."/>
            <person name="Lai Q."/>
            <person name="Huang Z."/>
            <person name="Shao Z."/>
        </authorList>
    </citation>
    <scope>NUCLEOTIDE SEQUENCE</scope>
    <source>
        <strain evidence="6">59MF3M-4</strain>
    </source>
</reference>
<proteinExistence type="predicted"/>
<keyword evidence="2" id="KW-0249">Electron transport</keyword>
<dbReference type="Proteomes" id="UP001147830">
    <property type="component" value="Unassembled WGS sequence"/>
</dbReference>
<dbReference type="PROSITE" id="PS00194">
    <property type="entry name" value="THIOREDOXIN_1"/>
    <property type="match status" value="1"/>
</dbReference>
<dbReference type="PANTHER" id="PTHR45663:SF11">
    <property type="entry name" value="GEO12009P1"/>
    <property type="match status" value="1"/>
</dbReference>
<comment type="caution">
    <text evidence="6">The sequence shown here is derived from an EMBL/GenBank/DDBJ whole genome shotgun (WGS) entry which is preliminary data.</text>
</comment>
<sequence length="332" mass="36787">MTDTSLPVSASQPQPASSPWIYSLSSGQTDAQLLHSDVPVLLDFWASWCAPCRAILPLLEKQVSELQGQVLLFKVDADQSPELLQRFAVHSLPAVLLLQKGKEVDRFQQTLSEPQIRAFIQPWLVAPDLRIRQVRDLLRQAEQAFATGQAERAMRRLQQVYASTAGQEGMLAQVLADLLNAVLAGIRQQPMGSAVRRGLLQQAQQWLADAGFALLRDPRVQQAQARLALLEHEPHSDEIATLRQRLAHFSNASKDADQVGETALLLASALAAAADYRDALDVLMAFLQTSNPVASAALRQRVQARLIEIIDILPDRVLANQYRRQLFALNVF</sequence>
<feature type="domain" description="Thioredoxin" evidence="5">
    <location>
        <begin position="1"/>
        <end position="125"/>
    </location>
</feature>